<dbReference type="Gene3D" id="2.130.10.10">
    <property type="entry name" value="YVTN repeat-like/Quinoprotein amine dehydrogenase"/>
    <property type="match status" value="2"/>
</dbReference>
<evidence type="ECO:0008006" key="2">
    <source>
        <dbReference type="Google" id="ProtNLM"/>
    </source>
</evidence>
<comment type="caution">
    <text evidence="1">The sequence shown here is derived from an EMBL/GenBank/DDBJ whole genome shotgun (WGS) entry which is preliminary data.</text>
</comment>
<reference evidence="1" key="1">
    <citation type="submission" date="2019-09" db="EMBL/GenBank/DDBJ databases">
        <title>Characterisation of the sponge microbiome using genome-centric metagenomics.</title>
        <authorList>
            <person name="Engelberts J.P."/>
            <person name="Robbins S.J."/>
            <person name="De Goeij J.M."/>
            <person name="Aranda M."/>
            <person name="Bell S.C."/>
            <person name="Webster N.S."/>
        </authorList>
    </citation>
    <scope>NUCLEOTIDE SEQUENCE</scope>
    <source>
        <strain evidence="1">SB0675_bin_29</strain>
    </source>
</reference>
<evidence type="ECO:0000313" key="1">
    <source>
        <dbReference type="EMBL" id="MYH63806.1"/>
    </source>
</evidence>
<organism evidence="1">
    <name type="scientific">Caldilineaceae bacterium SB0675_bin_29</name>
    <dbReference type="NCBI Taxonomy" id="2605266"/>
    <lineage>
        <taxon>Bacteria</taxon>
        <taxon>Bacillati</taxon>
        <taxon>Chloroflexota</taxon>
        <taxon>Caldilineae</taxon>
        <taxon>Caldilineales</taxon>
        <taxon>Caldilineaceae</taxon>
    </lineage>
</organism>
<sequence length="300" mass="31813">MSIILSLSEHEGSIWAAGPYGLFAVGEAELTPTPQPQERLTAACSLGDRIFTGGAPFGVAYLLDTAEQWQAAWQEGAESAVLTFASAPDYDDSGVILAGSEGDGVLRSRDRGLRWMPSNFGLRNLTVLTLAWAPPMKDDAWPRWQVVFAGTEEGIYRSPNAGLGWKRSESADAAYQTVAVAPDVHCSGVVLAGTEEGGLWRSTDGGRTFSGVEDAPEQVNSLLAVANGSEGVGSAKWLLSDDTQLWSSQDGSAWWQVEGSTPALCMLEVGGSVYVGGENGVTVLDSASLQVERQLQIPQM</sequence>
<name>A0A6B1G8Y5_9CHLR</name>
<proteinExistence type="predicted"/>
<dbReference type="SUPFAM" id="SSF110296">
    <property type="entry name" value="Oligoxyloglucan reducing end-specific cellobiohydrolase"/>
    <property type="match status" value="1"/>
</dbReference>
<dbReference type="EMBL" id="VYDA01000682">
    <property type="protein sequence ID" value="MYH63806.1"/>
    <property type="molecule type" value="Genomic_DNA"/>
</dbReference>
<accession>A0A6B1G8Y5</accession>
<dbReference type="InterPro" id="IPR015943">
    <property type="entry name" value="WD40/YVTN_repeat-like_dom_sf"/>
</dbReference>
<dbReference type="AlphaFoldDB" id="A0A6B1G8Y5"/>
<gene>
    <name evidence="1" type="ORF">F4148_19340</name>
</gene>
<protein>
    <recommendedName>
        <fullName evidence="2">Exo-alpha-sialidase</fullName>
    </recommendedName>
</protein>